<dbReference type="AlphaFoldDB" id="A0A0C3QY11"/>
<dbReference type="PROSITE" id="PS00036">
    <property type="entry name" value="BZIP_BASIC"/>
    <property type="match status" value="1"/>
</dbReference>
<dbReference type="PANTHER" id="PTHR38116">
    <property type="entry name" value="CHROMOSOME 7, WHOLE GENOME SHOTGUN SEQUENCE"/>
    <property type="match status" value="1"/>
</dbReference>
<sequence>MLGCCQKTPEDLLDQESSVGPSKPGRKKNPNTQAARRDQNRIAQREFRLRKQQKIRDLEARVELLSGDKDETYGQMREIMRSLMMENQQLRTLLKEVGRFVGDGVGGPLSTSLGSIGWGLDQFNTFINRSETDTAFDTFQALKRGKDTSKGPDDAEGAGEGPDSRKRRRTAGSGPSSSNGIAGPFGLGGPTAASPTSGPSPSTTAAFASLMDSQVFVPPTTGTNYPSRHNSMNMPGDSSNSAGASSSNALPLASPAGLYPASFAPPPSSYLGQGPRSASGSNLPPMGSNNSTTPKSSSAAKELASLFRDEWANVDDPDVLKKNEAARLFRYHLDNFRRNPGYHLPRSLNPTLVQRTVAHEQIIDNIPFPELRDRMILLKERYSLAEVVHTLFMNCTIHGDDVLAHENWELHKPWLEKFPFLVDENTLAIANKWRRERGDPEITMAELIKE</sequence>
<dbReference type="SMART" id="SM00338">
    <property type="entry name" value="BRLZ"/>
    <property type="match status" value="1"/>
</dbReference>
<feature type="compositionally biased region" description="Polar residues" evidence="1">
    <location>
        <begin position="276"/>
        <end position="294"/>
    </location>
</feature>
<dbReference type="Gene3D" id="1.20.5.170">
    <property type="match status" value="1"/>
</dbReference>
<dbReference type="EMBL" id="KN822945">
    <property type="protein sequence ID" value="KIO34049.1"/>
    <property type="molecule type" value="Genomic_DNA"/>
</dbReference>
<dbReference type="CDD" id="cd14688">
    <property type="entry name" value="bZIP_YAP"/>
    <property type="match status" value="1"/>
</dbReference>
<feature type="region of interest" description="Disordered" evidence="1">
    <location>
        <begin position="139"/>
        <end position="205"/>
    </location>
</feature>
<dbReference type="InterPro" id="IPR004827">
    <property type="entry name" value="bZIP"/>
</dbReference>
<proteinExistence type="predicted"/>
<dbReference type="HOGENOM" id="CLU_042441_0_0_1"/>
<dbReference type="Pfam" id="PF00170">
    <property type="entry name" value="bZIP_1"/>
    <property type="match status" value="1"/>
</dbReference>
<dbReference type="InterPro" id="IPR021833">
    <property type="entry name" value="DUF3425"/>
</dbReference>
<reference evidence="3 4" key="1">
    <citation type="submission" date="2014-04" db="EMBL/GenBank/DDBJ databases">
        <authorList>
            <consortium name="DOE Joint Genome Institute"/>
            <person name="Kuo A."/>
            <person name="Girlanda M."/>
            <person name="Perotto S."/>
            <person name="Kohler A."/>
            <person name="Nagy L.G."/>
            <person name="Floudas D."/>
            <person name="Copeland A."/>
            <person name="Barry K.W."/>
            <person name="Cichocki N."/>
            <person name="Veneault-Fourrey C."/>
            <person name="LaButti K."/>
            <person name="Lindquist E.A."/>
            <person name="Lipzen A."/>
            <person name="Lundell T."/>
            <person name="Morin E."/>
            <person name="Murat C."/>
            <person name="Sun H."/>
            <person name="Tunlid A."/>
            <person name="Henrissat B."/>
            <person name="Grigoriev I.V."/>
            <person name="Hibbett D.S."/>
            <person name="Martin F."/>
            <person name="Nordberg H.P."/>
            <person name="Cantor M.N."/>
            <person name="Hua S.X."/>
        </authorList>
    </citation>
    <scope>NUCLEOTIDE SEQUENCE [LARGE SCALE GENOMIC DNA]</scope>
    <source>
        <strain evidence="3 4">MUT 4182</strain>
    </source>
</reference>
<dbReference type="PROSITE" id="PS50217">
    <property type="entry name" value="BZIP"/>
    <property type="match status" value="1"/>
</dbReference>
<feature type="region of interest" description="Disordered" evidence="1">
    <location>
        <begin position="218"/>
        <end position="248"/>
    </location>
</feature>
<feature type="region of interest" description="Disordered" evidence="1">
    <location>
        <begin position="267"/>
        <end position="299"/>
    </location>
</feature>
<accession>A0A0C3QY11</accession>
<protein>
    <recommendedName>
        <fullName evidence="2">BZIP domain-containing protein</fullName>
    </recommendedName>
</protein>
<keyword evidence="4" id="KW-1185">Reference proteome</keyword>
<dbReference type="STRING" id="1051891.A0A0C3QY11"/>
<feature type="compositionally biased region" description="Low complexity" evidence="1">
    <location>
        <begin position="190"/>
        <end position="205"/>
    </location>
</feature>
<feature type="compositionally biased region" description="Polar residues" evidence="1">
    <location>
        <begin position="220"/>
        <end position="237"/>
    </location>
</feature>
<evidence type="ECO:0000313" key="3">
    <source>
        <dbReference type="EMBL" id="KIO34049.1"/>
    </source>
</evidence>
<dbReference type="OrthoDB" id="2245989at2759"/>
<dbReference type="GO" id="GO:0003700">
    <property type="term" value="F:DNA-binding transcription factor activity"/>
    <property type="evidence" value="ECO:0007669"/>
    <property type="project" value="InterPro"/>
</dbReference>
<evidence type="ECO:0000313" key="4">
    <source>
        <dbReference type="Proteomes" id="UP000054248"/>
    </source>
</evidence>
<dbReference type="PANTHER" id="PTHR38116:SF9">
    <property type="entry name" value="BZIP DOMAIN-CONTAINING PROTEIN"/>
    <property type="match status" value="1"/>
</dbReference>
<reference evidence="4" key="2">
    <citation type="submission" date="2015-01" db="EMBL/GenBank/DDBJ databases">
        <title>Evolutionary Origins and Diversification of the Mycorrhizal Mutualists.</title>
        <authorList>
            <consortium name="DOE Joint Genome Institute"/>
            <consortium name="Mycorrhizal Genomics Consortium"/>
            <person name="Kohler A."/>
            <person name="Kuo A."/>
            <person name="Nagy L.G."/>
            <person name="Floudas D."/>
            <person name="Copeland A."/>
            <person name="Barry K.W."/>
            <person name="Cichocki N."/>
            <person name="Veneault-Fourrey C."/>
            <person name="LaButti K."/>
            <person name="Lindquist E.A."/>
            <person name="Lipzen A."/>
            <person name="Lundell T."/>
            <person name="Morin E."/>
            <person name="Murat C."/>
            <person name="Riley R."/>
            <person name="Ohm R."/>
            <person name="Sun H."/>
            <person name="Tunlid A."/>
            <person name="Henrissat B."/>
            <person name="Grigoriev I.V."/>
            <person name="Hibbett D.S."/>
            <person name="Martin F."/>
        </authorList>
    </citation>
    <scope>NUCLEOTIDE SEQUENCE [LARGE SCALE GENOMIC DNA]</scope>
    <source>
        <strain evidence="4">MUT 4182</strain>
    </source>
</reference>
<evidence type="ECO:0000256" key="1">
    <source>
        <dbReference type="SAM" id="MobiDB-lite"/>
    </source>
</evidence>
<organism evidence="3 4">
    <name type="scientific">Tulasnella calospora MUT 4182</name>
    <dbReference type="NCBI Taxonomy" id="1051891"/>
    <lineage>
        <taxon>Eukaryota</taxon>
        <taxon>Fungi</taxon>
        <taxon>Dikarya</taxon>
        <taxon>Basidiomycota</taxon>
        <taxon>Agaricomycotina</taxon>
        <taxon>Agaricomycetes</taxon>
        <taxon>Cantharellales</taxon>
        <taxon>Tulasnellaceae</taxon>
        <taxon>Tulasnella</taxon>
    </lineage>
</organism>
<feature type="region of interest" description="Disordered" evidence="1">
    <location>
        <begin position="1"/>
        <end position="40"/>
    </location>
</feature>
<gene>
    <name evidence="3" type="ORF">M407DRAFT_166757</name>
</gene>
<evidence type="ECO:0000259" key="2">
    <source>
        <dbReference type="PROSITE" id="PS50217"/>
    </source>
</evidence>
<dbReference type="Proteomes" id="UP000054248">
    <property type="component" value="Unassembled WGS sequence"/>
</dbReference>
<dbReference type="InterPro" id="IPR046347">
    <property type="entry name" value="bZIP_sf"/>
</dbReference>
<feature type="domain" description="BZIP" evidence="2">
    <location>
        <begin position="36"/>
        <end position="93"/>
    </location>
</feature>
<name>A0A0C3QY11_9AGAM</name>
<dbReference type="SUPFAM" id="SSF57959">
    <property type="entry name" value="Leucine zipper domain"/>
    <property type="match status" value="1"/>
</dbReference>
<feature type="compositionally biased region" description="Basic and acidic residues" evidence="1">
    <location>
        <begin position="144"/>
        <end position="153"/>
    </location>
</feature>
<dbReference type="Pfam" id="PF11905">
    <property type="entry name" value="DUF3425"/>
    <property type="match status" value="1"/>
</dbReference>
<feature type="compositionally biased region" description="Low complexity" evidence="1">
    <location>
        <begin position="238"/>
        <end position="248"/>
    </location>
</feature>